<evidence type="ECO:0000313" key="6">
    <source>
        <dbReference type="EMBL" id="GLC51530.1"/>
    </source>
</evidence>
<evidence type="ECO:0000313" key="7">
    <source>
        <dbReference type="Proteomes" id="UP001165080"/>
    </source>
</evidence>
<evidence type="ECO:0000256" key="3">
    <source>
        <dbReference type="PIRSR" id="PIRSR602403-1"/>
    </source>
</evidence>
<evidence type="ECO:0008006" key="8">
    <source>
        <dbReference type="Google" id="ProtNLM"/>
    </source>
</evidence>
<reference evidence="6 7" key="1">
    <citation type="journal article" date="2023" name="Commun. Biol.">
        <title>Reorganization of the ancestral sex-determining regions during the evolution of trioecy in Pleodorina starrii.</title>
        <authorList>
            <person name="Takahashi K."/>
            <person name="Suzuki S."/>
            <person name="Kawai-Toyooka H."/>
            <person name="Yamamoto K."/>
            <person name="Hamaji T."/>
            <person name="Ootsuki R."/>
            <person name="Yamaguchi H."/>
            <person name="Kawachi M."/>
            <person name="Higashiyama T."/>
            <person name="Nozaki H."/>
        </authorList>
    </citation>
    <scope>NUCLEOTIDE SEQUENCE [LARGE SCALE GENOMIC DNA]</scope>
    <source>
        <strain evidence="6 7">NIES-4479</strain>
    </source>
</reference>
<keyword evidence="4" id="KW-0503">Monooxygenase</keyword>
<dbReference type="AlphaFoldDB" id="A0A9W6BGT0"/>
<dbReference type="GO" id="GO:0005506">
    <property type="term" value="F:iron ion binding"/>
    <property type="evidence" value="ECO:0007669"/>
    <property type="project" value="InterPro"/>
</dbReference>
<dbReference type="InterPro" id="IPR001128">
    <property type="entry name" value="Cyt_P450"/>
</dbReference>
<protein>
    <recommendedName>
        <fullName evidence="8">Cytochrome P450</fullName>
    </recommendedName>
</protein>
<accession>A0A9W6BGT0</accession>
<proteinExistence type="inferred from homology"/>
<dbReference type="InterPro" id="IPR017972">
    <property type="entry name" value="Cyt_P450_CS"/>
</dbReference>
<dbReference type="PRINTS" id="PR00465">
    <property type="entry name" value="EP450IV"/>
</dbReference>
<keyword evidence="2 3" id="KW-0408">Iron</keyword>
<evidence type="ECO:0000256" key="1">
    <source>
        <dbReference type="ARBA" id="ARBA00022723"/>
    </source>
</evidence>
<sequence>MDKNSPGDSDGSSSRGPLAWVATAAAGIVLLSFLVKTLLGRKRLPGPLFTVPIFGDSIELLTSDPARLLFNRFKRYGKVFRMHLLGCEAVVVADPEALRPILGNDGALFEIPVQSFRWLMGSYYVQNRKDIHTPWRKLFLNLLTGGGLKEMLPRVRKIMEEHVQQWERDGRVEIFEEARLMGLDLAIFAITGVHLEGLVDLDWFKEQMELFLGGLWGLPFALPGGKLSKGLAAKERLLEALMPLLKDRHEAFCAEFETAGRDATQMVNRLLESKEPVTVQKAQMVGFHSMGCDSLRDTAQSVLHSVMAAADTTRFSLFNCWALLAQLPRVQDKIFEEQKKVVAEYGPEVIFSALSNMPYLEATFKEALRLFPSTAGGFRKLTRDKKVGDLTLPAGTTVWVHALMLQMVDPVLWDGDTSVDLPPHMDWRNNLEAAFRPERWLGDEKQRPRNFYVFGNGAHQCAGMQLVILEVKLLLALVLRKYRLRPETPDMLRRCEVFPFVVPARGTDGMLLVPREEPLPWH</sequence>
<keyword evidence="4" id="KW-0560">Oxidoreductase</keyword>
<comment type="similarity">
    <text evidence="4">Belongs to the cytochrome P450 family.</text>
</comment>
<dbReference type="InterPro" id="IPR002403">
    <property type="entry name" value="Cyt_P450_E_grp-IV"/>
</dbReference>
<keyword evidence="1 3" id="KW-0479">Metal-binding</keyword>
<dbReference type="SUPFAM" id="SSF48264">
    <property type="entry name" value="Cytochrome P450"/>
    <property type="match status" value="1"/>
</dbReference>
<keyword evidence="5" id="KW-0812">Transmembrane</keyword>
<keyword evidence="5" id="KW-1133">Transmembrane helix</keyword>
<keyword evidence="7" id="KW-1185">Reference proteome</keyword>
<dbReference type="EMBL" id="BRXU01000004">
    <property type="protein sequence ID" value="GLC51530.1"/>
    <property type="molecule type" value="Genomic_DNA"/>
</dbReference>
<evidence type="ECO:0000256" key="4">
    <source>
        <dbReference type="RuleBase" id="RU000461"/>
    </source>
</evidence>
<dbReference type="GO" id="GO:0020037">
    <property type="term" value="F:heme binding"/>
    <property type="evidence" value="ECO:0007669"/>
    <property type="project" value="InterPro"/>
</dbReference>
<evidence type="ECO:0000256" key="5">
    <source>
        <dbReference type="SAM" id="Phobius"/>
    </source>
</evidence>
<dbReference type="GO" id="GO:0016125">
    <property type="term" value="P:sterol metabolic process"/>
    <property type="evidence" value="ECO:0007669"/>
    <property type="project" value="TreeGrafter"/>
</dbReference>
<dbReference type="Proteomes" id="UP001165080">
    <property type="component" value="Unassembled WGS sequence"/>
</dbReference>
<name>A0A9W6BGT0_9CHLO</name>
<dbReference type="Gene3D" id="1.10.630.10">
    <property type="entry name" value="Cytochrome P450"/>
    <property type="match status" value="1"/>
</dbReference>
<gene>
    <name evidence="6" type="primary">PLEST004841</name>
    <name evidence="6" type="ORF">PLESTB_000512400</name>
</gene>
<dbReference type="Pfam" id="PF00067">
    <property type="entry name" value="p450"/>
    <property type="match status" value="2"/>
</dbReference>
<dbReference type="PROSITE" id="PS00086">
    <property type="entry name" value="CYTOCHROME_P450"/>
    <property type="match status" value="1"/>
</dbReference>
<dbReference type="InterPro" id="IPR036396">
    <property type="entry name" value="Cyt_P450_sf"/>
</dbReference>
<comment type="caution">
    <text evidence="6">The sequence shown here is derived from an EMBL/GenBank/DDBJ whole genome shotgun (WGS) entry which is preliminary data.</text>
</comment>
<dbReference type="PANTHER" id="PTHR24286">
    <property type="entry name" value="CYTOCHROME P450 26"/>
    <property type="match status" value="1"/>
</dbReference>
<feature type="binding site" description="axial binding residue" evidence="3">
    <location>
        <position position="461"/>
    </location>
    <ligand>
        <name>heme</name>
        <dbReference type="ChEBI" id="CHEBI:30413"/>
    </ligand>
    <ligandPart>
        <name>Fe</name>
        <dbReference type="ChEBI" id="CHEBI:18248"/>
    </ligandPart>
</feature>
<evidence type="ECO:0000256" key="2">
    <source>
        <dbReference type="ARBA" id="ARBA00023004"/>
    </source>
</evidence>
<keyword evidence="3 4" id="KW-0349">Heme</keyword>
<feature type="transmembrane region" description="Helical" evidence="5">
    <location>
        <begin position="20"/>
        <end position="39"/>
    </location>
</feature>
<comment type="cofactor">
    <cofactor evidence="3">
        <name>heme</name>
        <dbReference type="ChEBI" id="CHEBI:30413"/>
    </cofactor>
</comment>
<keyword evidence="5" id="KW-0472">Membrane</keyword>
<organism evidence="6 7">
    <name type="scientific">Pleodorina starrii</name>
    <dbReference type="NCBI Taxonomy" id="330485"/>
    <lineage>
        <taxon>Eukaryota</taxon>
        <taxon>Viridiplantae</taxon>
        <taxon>Chlorophyta</taxon>
        <taxon>core chlorophytes</taxon>
        <taxon>Chlorophyceae</taxon>
        <taxon>CS clade</taxon>
        <taxon>Chlamydomonadales</taxon>
        <taxon>Volvocaceae</taxon>
        <taxon>Pleodorina</taxon>
    </lineage>
</organism>
<dbReference type="GO" id="GO:0004497">
    <property type="term" value="F:monooxygenase activity"/>
    <property type="evidence" value="ECO:0007669"/>
    <property type="project" value="UniProtKB-KW"/>
</dbReference>
<dbReference type="PANTHER" id="PTHR24286:SF380">
    <property type="entry name" value="PH DOMAIN-CONTAINING PROTEIN"/>
    <property type="match status" value="1"/>
</dbReference>
<dbReference type="GO" id="GO:0016705">
    <property type="term" value="F:oxidoreductase activity, acting on paired donors, with incorporation or reduction of molecular oxygen"/>
    <property type="evidence" value="ECO:0007669"/>
    <property type="project" value="InterPro"/>
</dbReference>